<sequence length="110" mass="12458">MFRIKPCSDSVWLGQTSSRSRFVLVDCGRWNSNSRVVPTASSLQIARQRSSERRHWRRLATPLPLMCELFTGIKQGTVNAFTSPRATSILPIPTIGNNTNRGRNSWEDKP</sequence>
<gene>
    <name evidence="1" type="ORF">AVEN_100688_1</name>
</gene>
<protein>
    <submittedName>
        <fullName evidence="1">Uncharacterized protein</fullName>
    </submittedName>
</protein>
<name>A0A4Y2CUD9_ARAVE</name>
<evidence type="ECO:0000313" key="1">
    <source>
        <dbReference type="EMBL" id="GBM07474.1"/>
    </source>
</evidence>
<comment type="caution">
    <text evidence="1">The sequence shown here is derived from an EMBL/GenBank/DDBJ whole genome shotgun (WGS) entry which is preliminary data.</text>
</comment>
<organism evidence="1 2">
    <name type="scientific">Araneus ventricosus</name>
    <name type="common">Orbweaver spider</name>
    <name type="synonym">Epeira ventricosa</name>
    <dbReference type="NCBI Taxonomy" id="182803"/>
    <lineage>
        <taxon>Eukaryota</taxon>
        <taxon>Metazoa</taxon>
        <taxon>Ecdysozoa</taxon>
        <taxon>Arthropoda</taxon>
        <taxon>Chelicerata</taxon>
        <taxon>Arachnida</taxon>
        <taxon>Araneae</taxon>
        <taxon>Araneomorphae</taxon>
        <taxon>Entelegynae</taxon>
        <taxon>Araneoidea</taxon>
        <taxon>Araneidae</taxon>
        <taxon>Araneus</taxon>
    </lineage>
</organism>
<dbReference type="Proteomes" id="UP000499080">
    <property type="component" value="Unassembled WGS sequence"/>
</dbReference>
<accession>A0A4Y2CUD9</accession>
<dbReference type="EMBL" id="BGPR01000243">
    <property type="protein sequence ID" value="GBM07474.1"/>
    <property type="molecule type" value="Genomic_DNA"/>
</dbReference>
<dbReference type="AlphaFoldDB" id="A0A4Y2CUD9"/>
<reference evidence="1 2" key="1">
    <citation type="journal article" date="2019" name="Sci. Rep.">
        <title>Orb-weaving spider Araneus ventricosus genome elucidates the spidroin gene catalogue.</title>
        <authorList>
            <person name="Kono N."/>
            <person name="Nakamura H."/>
            <person name="Ohtoshi R."/>
            <person name="Moran D.A.P."/>
            <person name="Shinohara A."/>
            <person name="Yoshida Y."/>
            <person name="Fujiwara M."/>
            <person name="Mori M."/>
            <person name="Tomita M."/>
            <person name="Arakawa K."/>
        </authorList>
    </citation>
    <scope>NUCLEOTIDE SEQUENCE [LARGE SCALE GENOMIC DNA]</scope>
</reference>
<evidence type="ECO:0000313" key="2">
    <source>
        <dbReference type="Proteomes" id="UP000499080"/>
    </source>
</evidence>
<proteinExistence type="predicted"/>
<keyword evidence="2" id="KW-1185">Reference proteome</keyword>